<reference evidence="3" key="2">
    <citation type="submission" date="2013-12" db="EMBL/GenBank/DDBJ databases">
        <authorList>
            <person name="Yu Y."/>
            <person name="Lee S."/>
            <person name="de Baynast K."/>
            <person name="Wissotski M."/>
            <person name="Liu L."/>
            <person name="Talag J."/>
            <person name="Goicoechea J."/>
            <person name="Angelova A."/>
            <person name="Jetty R."/>
            <person name="Kudrna D."/>
            <person name="Golser W."/>
            <person name="Rivera L."/>
            <person name="Zhang J."/>
            <person name="Wing R."/>
        </authorList>
    </citation>
    <scope>NUCLEOTIDE SEQUENCE</scope>
</reference>
<dbReference type="Proteomes" id="UP000032180">
    <property type="component" value="Chromosome 5"/>
</dbReference>
<accession>A0A0D9WK27</accession>
<dbReference type="PANTHER" id="PTHR33110:SF135">
    <property type="entry name" value="OS05G0539300 PROTEIN"/>
    <property type="match status" value="1"/>
</dbReference>
<dbReference type="Gramene" id="LPERR05G22430.1">
    <property type="protein sequence ID" value="LPERR05G22430.1"/>
    <property type="gene ID" value="LPERR05G22430"/>
</dbReference>
<sequence length="409" mass="46345">MDGSPPWTTLPDKVVLEIARHIPCAFDRIHVKTICRSWRATLLQFPYDIPPPLPGFLLMRSDADGPTFSCISRGGGWCTHRVSLPDALRRARYFGSYDDSWLFLSVGQRDGHMFFDLNNSQEIDLPKRATLHLDEAGRQFDIGILPAAATLSSSPYSFGCIGAGIFTVGIPPFHESLEYTACRFWRVKSEVIPKVIKPELLEPVMEDVLYRHSDESFNFLTPDEDVHVVRASTASTPYVRVDEVASVGVLKCTSRPDYGDRRFHDQCVVARYLVESSGELLMVIRFAPRPLALASAFQVFQLEEFKMDDGVYQYIWDELPALDGRMLFVGRGCSRSYDVAKYPGLEAGIYFLDDRSRPFPSIPFLDASERQYPCSDNGKWSGTPPRIRRYAPDPDLSEYSPPVWIIPHR</sequence>
<organism evidence="2 3">
    <name type="scientific">Leersia perrieri</name>
    <dbReference type="NCBI Taxonomy" id="77586"/>
    <lineage>
        <taxon>Eukaryota</taxon>
        <taxon>Viridiplantae</taxon>
        <taxon>Streptophyta</taxon>
        <taxon>Embryophyta</taxon>
        <taxon>Tracheophyta</taxon>
        <taxon>Spermatophyta</taxon>
        <taxon>Magnoliopsida</taxon>
        <taxon>Liliopsida</taxon>
        <taxon>Poales</taxon>
        <taxon>Poaceae</taxon>
        <taxon>BOP clade</taxon>
        <taxon>Oryzoideae</taxon>
        <taxon>Oryzeae</taxon>
        <taxon>Oryzinae</taxon>
        <taxon>Leersia</taxon>
    </lineage>
</organism>
<dbReference type="HOGENOM" id="CLU_019286_5_1_1"/>
<dbReference type="Gene3D" id="1.20.1280.50">
    <property type="match status" value="1"/>
</dbReference>
<evidence type="ECO:0000313" key="2">
    <source>
        <dbReference type="EnsemblPlants" id="LPERR05G22430.1"/>
    </source>
</evidence>
<dbReference type="PANTHER" id="PTHR33110">
    <property type="entry name" value="F-BOX/KELCH-REPEAT PROTEIN-RELATED"/>
    <property type="match status" value="1"/>
</dbReference>
<name>A0A0D9WK27_9ORYZ</name>
<dbReference type="InterPro" id="IPR005174">
    <property type="entry name" value="KIB1-4_b-propeller"/>
</dbReference>
<dbReference type="EnsemblPlants" id="LPERR05G22430.1">
    <property type="protein sequence ID" value="LPERR05G22430.1"/>
    <property type="gene ID" value="LPERR05G22430"/>
</dbReference>
<dbReference type="Pfam" id="PF03478">
    <property type="entry name" value="Beta-prop_KIB1-4"/>
    <property type="match status" value="1"/>
</dbReference>
<dbReference type="AlphaFoldDB" id="A0A0D9WK27"/>
<proteinExistence type="predicted"/>
<evidence type="ECO:0000259" key="1">
    <source>
        <dbReference type="Pfam" id="PF03478"/>
    </source>
</evidence>
<keyword evidence="3" id="KW-1185">Reference proteome</keyword>
<reference evidence="2 3" key="1">
    <citation type="submission" date="2012-08" db="EMBL/GenBank/DDBJ databases">
        <title>Oryza genome evolution.</title>
        <authorList>
            <person name="Wing R.A."/>
        </authorList>
    </citation>
    <scope>NUCLEOTIDE SEQUENCE</scope>
</reference>
<evidence type="ECO:0000313" key="3">
    <source>
        <dbReference type="Proteomes" id="UP000032180"/>
    </source>
</evidence>
<feature type="domain" description="KIB1-4 beta-propeller" evidence="1">
    <location>
        <begin position="79"/>
        <end position="355"/>
    </location>
</feature>
<protein>
    <recommendedName>
        <fullName evidence="1">KIB1-4 beta-propeller domain-containing protein</fullName>
    </recommendedName>
</protein>
<reference evidence="2" key="3">
    <citation type="submission" date="2015-04" db="UniProtKB">
        <authorList>
            <consortium name="EnsemblPlants"/>
        </authorList>
    </citation>
    <scope>IDENTIFICATION</scope>
</reference>